<evidence type="ECO:0000259" key="2">
    <source>
        <dbReference type="Pfam" id="PF12728"/>
    </source>
</evidence>
<gene>
    <name evidence="3" type="ORF">DU478_04635</name>
</gene>
<dbReference type="OrthoDB" id="9805928at2"/>
<dbReference type="AlphaFoldDB" id="A0A369TQA3"/>
<dbReference type="Pfam" id="PF12727">
    <property type="entry name" value="PBP_like"/>
    <property type="match status" value="1"/>
</dbReference>
<evidence type="ECO:0000313" key="3">
    <source>
        <dbReference type="EMBL" id="RDD67469.1"/>
    </source>
</evidence>
<keyword evidence="4" id="KW-1185">Reference proteome</keyword>
<organism evidence="3 4">
    <name type="scientific">Thalassococcus profundi</name>
    <dbReference type="NCBI Taxonomy" id="2282382"/>
    <lineage>
        <taxon>Bacteria</taxon>
        <taxon>Pseudomonadati</taxon>
        <taxon>Pseudomonadota</taxon>
        <taxon>Alphaproteobacteria</taxon>
        <taxon>Rhodobacterales</taxon>
        <taxon>Roseobacteraceae</taxon>
        <taxon>Thalassococcus</taxon>
    </lineage>
</organism>
<dbReference type="InterPro" id="IPR024370">
    <property type="entry name" value="PBP_domain"/>
</dbReference>
<evidence type="ECO:0000313" key="4">
    <source>
        <dbReference type="Proteomes" id="UP000253977"/>
    </source>
</evidence>
<dbReference type="InterPro" id="IPR041657">
    <property type="entry name" value="HTH_17"/>
</dbReference>
<proteinExistence type="predicted"/>
<comment type="caution">
    <text evidence="3">The sequence shown here is derived from an EMBL/GenBank/DDBJ whole genome shotgun (WGS) entry which is preliminary data.</text>
</comment>
<dbReference type="PANTHER" id="PTHR38431:SF1">
    <property type="entry name" value="BLL2305 PROTEIN"/>
    <property type="match status" value="1"/>
</dbReference>
<accession>A0A369TQA3</accession>
<feature type="domain" description="Helix-turn-helix" evidence="2">
    <location>
        <begin position="11"/>
        <end position="59"/>
    </location>
</feature>
<reference evidence="3 4" key="1">
    <citation type="submission" date="2018-07" db="EMBL/GenBank/DDBJ databases">
        <title>Thalassococcus profundi sp. nov., a marine bacterium isolated from deep seawater of Okinawa Trough.</title>
        <authorList>
            <person name="Yu M."/>
        </authorList>
    </citation>
    <scope>NUCLEOTIDE SEQUENCE [LARGE SCALE GENOMIC DNA]</scope>
    <source>
        <strain evidence="3 4">WRAS1</strain>
    </source>
</reference>
<protein>
    <submittedName>
        <fullName evidence="3">Helix-turn-helix domain-containing protein</fullName>
    </submittedName>
</protein>
<dbReference type="Pfam" id="PF12728">
    <property type="entry name" value="HTH_17"/>
    <property type="match status" value="1"/>
</dbReference>
<dbReference type="PANTHER" id="PTHR38431">
    <property type="entry name" value="BLL2305 PROTEIN"/>
    <property type="match status" value="1"/>
</dbReference>
<dbReference type="SUPFAM" id="SSF53850">
    <property type="entry name" value="Periplasmic binding protein-like II"/>
    <property type="match status" value="1"/>
</dbReference>
<dbReference type="RefSeq" id="WP_114510219.1">
    <property type="nucleotide sequence ID" value="NZ_QPMK01000003.1"/>
</dbReference>
<feature type="domain" description="PBP" evidence="1">
    <location>
        <begin position="93"/>
        <end position="272"/>
    </location>
</feature>
<name>A0A369TQA3_9RHOB</name>
<evidence type="ECO:0000259" key="1">
    <source>
        <dbReference type="Pfam" id="PF12727"/>
    </source>
</evidence>
<sequence length="299" mass="32447">MTDTAFPDHEYLTVKELAALLRLKERKVYDLAASGAAPCSRATGKLLFPADEIRAWIERAKSGGEGAAAPDQGDRPPIILGSHDPLLDWAIRQSRCGLATFHDGSLDGLERFLKGEGIAAGLHIHDAASDTWNVPTVARAAPGQNVVLVSFARRRRGLVLRPGLPAPKGLPDLAGHRVVPRQPGSGTDTLFRYLAERDGLDLAALDRTEVARTEDEAVETVRRGEADAAFGLEAMAKSYGLDFVPILDEDFALLVDRKAWFDPPMQTLMRFCASQAFKSRAEAYGGYDIATLGRIAWNA</sequence>
<dbReference type="EMBL" id="QPMK01000003">
    <property type="protein sequence ID" value="RDD67469.1"/>
    <property type="molecule type" value="Genomic_DNA"/>
</dbReference>
<dbReference type="Proteomes" id="UP000253977">
    <property type="component" value="Unassembled WGS sequence"/>
</dbReference>
<dbReference type="Gene3D" id="3.40.190.10">
    <property type="entry name" value="Periplasmic binding protein-like II"/>
    <property type="match status" value="1"/>
</dbReference>